<evidence type="ECO:0000256" key="1">
    <source>
        <dbReference type="SAM" id="MobiDB-lite"/>
    </source>
</evidence>
<evidence type="ECO:0000313" key="3">
    <source>
        <dbReference type="Proteomes" id="UP000596742"/>
    </source>
</evidence>
<protein>
    <submittedName>
        <fullName evidence="2">Uncharacterized protein</fullName>
    </submittedName>
</protein>
<dbReference type="OrthoDB" id="10477579at2759"/>
<reference evidence="2" key="1">
    <citation type="submission" date="2018-11" db="EMBL/GenBank/DDBJ databases">
        <authorList>
            <person name="Alioto T."/>
            <person name="Alioto T."/>
        </authorList>
    </citation>
    <scope>NUCLEOTIDE SEQUENCE</scope>
</reference>
<keyword evidence="3" id="KW-1185">Reference proteome</keyword>
<feature type="region of interest" description="Disordered" evidence="1">
    <location>
        <begin position="1"/>
        <end position="37"/>
    </location>
</feature>
<organism evidence="2 3">
    <name type="scientific">Mytilus galloprovincialis</name>
    <name type="common">Mediterranean mussel</name>
    <dbReference type="NCBI Taxonomy" id="29158"/>
    <lineage>
        <taxon>Eukaryota</taxon>
        <taxon>Metazoa</taxon>
        <taxon>Spiralia</taxon>
        <taxon>Lophotrochozoa</taxon>
        <taxon>Mollusca</taxon>
        <taxon>Bivalvia</taxon>
        <taxon>Autobranchia</taxon>
        <taxon>Pteriomorphia</taxon>
        <taxon>Mytilida</taxon>
        <taxon>Mytiloidea</taxon>
        <taxon>Mytilidae</taxon>
        <taxon>Mytilinae</taxon>
        <taxon>Mytilus</taxon>
    </lineage>
</organism>
<dbReference type="AlphaFoldDB" id="A0A8B6F8H3"/>
<sequence length="481" mass="55537">MRKKKQAFPATAQKYRKNSTVRQQKSSSNKAIQPTTDRNKEGIFKIAIHSKVFSFSKTWKVKGHSKRTLFSPTKSPFKITYSPSPKKGKTKRALYSQHSPAKLQQQKYDEWQVFNSDIPLIQNIENSDFEMNVGTLPLYTHMSMQPDTTSLDTHLGDSHKCVTSDASTSTEKGNFDKLTNELINLAPYVMEEMSESDVGADVLVQFFKLVVEKKIPLSNTSFLLWCDVVKWYNCKTTVNMRYSEQTKLFWKLGWRLFGGRFIHFMSGYKNQGDKVKHGLSLIFLKESEINFAVPDENILRYYDPYRVIIDRMSMSMAITHFSPEVENMMRSNGDTDSANLCHDIRSWWQADDTPGIEYQERQIMREGLRRRLLSYIDFRMFPPKTMYVNGWPSQLWEALLASIDAKIWLYALCHGSTYNVRAFSSMVGETFFSEVSQNDRRGHGTVSAKSLDNLLEIPLNKFRSDWIPKEIIHSTLQGGNG</sequence>
<accession>A0A8B6F8H3</accession>
<proteinExistence type="predicted"/>
<dbReference type="Proteomes" id="UP000596742">
    <property type="component" value="Unassembled WGS sequence"/>
</dbReference>
<comment type="caution">
    <text evidence="2">The sequence shown here is derived from an EMBL/GenBank/DDBJ whole genome shotgun (WGS) entry which is preliminary data.</text>
</comment>
<gene>
    <name evidence="2" type="ORF">MGAL_10B031525</name>
</gene>
<name>A0A8B6F8H3_MYTGA</name>
<dbReference type="EMBL" id="UYJE01006489">
    <property type="protein sequence ID" value="VDI46371.1"/>
    <property type="molecule type" value="Genomic_DNA"/>
</dbReference>
<evidence type="ECO:0000313" key="2">
    <source>
        <dbReference type="EMBL" id="VDI46371.1"/>
    </source>
</evidence>
<feature type="compositionally biased region" description="Polar residues" evidence="1">
    <location>
        <begin position="20"/>
        <end position="36"/>
    </location>
</feature>